<dbReference type="PROSITE" id="PS50135">
    <property type="entry name" value="ZF_ZZ_2"/>
    <property type="match status" value="1"/>
</dbReference>
<name>A0AA39F830_9HYME</name>
<evidence type="ECO:0000256" key="6">
    <source>
        <dbReference type="ARBA" id="ARBA00022833"/>
    </source>
</evidence>
<reference evidence="13" key="2">
    <citation type="submission" date="2023-03" db="EMBL/GenBank/DDBJ databases">
        <authorList>
            <person name="Inwood S.N."/>
            <person name="Skelly J.G."/>
            <person name="Guhlin J."/>
            <person name="Harrop T.W.R."/>
            <person name="Goldson S.G."/>
            <person name="Dearden P.K."/>
        </authorList>
    </citation>
    <scope>NUCLEOTIDE SEQUENCE</scope>
    <source>
        <strain evidence="13">Irish</strain>
        <tissue evidence="13">Whole body</tissue>
    </source>
</reference>
<accession>A0AA39F830</accession>
<comment type="caution">
    <text evidence="13">The sequence shown here is derived from an EMBL/GenBank/DDBJ whole genome shotgun (WGS) entry which is preliminary data.</text>
</comment>
<dbReference type="GO" id="GO:0050804">
    <property type="term" value="P:modulation of chemical synaptic transmission"/>
    <property type="evidence" value="ECO:0007669"/>
    <property type="project" value="UniProtKB-ARBA"/>
</dbReference>
<keyword evidence="4" id="KW-0479">Metal-binding</keyword>
<protein>
    <recommendedName>
        <fullName evidence="12">ZZ-type domain-containing protein</fullName>
    </recommendedName>
</protein>
<dbReference type="InterPro" id="IPR050774">
    <property type="entry name" value="KCMF1/Dystrophin"/>
</dbReference>
<dbReference type="InterPro" id="IPR015153">
    <property type="entry name" value="EF-hand_dom_typ1"/>
</dbReference>
<dbReference type="InterPro" id="IPR043145">
    <property type="entry name" value="Znf_ZZ_sf"/>
</dbReference>
<evidence type="ECO:0000313" key="13">
    <source>
        <dbReference type="EMBL" id="KAK0164699.1"/>
    </source>
</evidence>
<dbReference type="Gene3D" id="1.10.238.10">
    <property type="entry name" value="EF-hand"/>
    <property type="match status" value="2"/>
</dbReference>
<dbReference type="GO" id="GO:0099536">
    <property type="term" value="P:synaptic signaling"/>
    <property type="evidence" value="ECO:0007669"/>
    <property type="project" value="TreeGrafter"/>
</dbReference>
<evidence type="ECO:0000256" key="2">
    <source>
        <dbReference type="ARBA" id="ARBA00004278"/>
    </source>
</evidence>
<comment type="subcellular location">
    <subcellularLocation>
        <location evidence="2">Cell membrane</location>
        <location evidence="2">Sarcolemma</location>
        <topology evidence="2">Peripheral membrane protein</topology>
        <orientation evidence="2">Cytoplasmic side</orientation>
    </subcellularLocation>
    <subcellularLocation>
        <location evidence="1">Cytoplasm</location>
        <location evidence="1">Cytoskeleton</location>
    </subcellularLocation>
</comment>
<dbReference type="GO" id="GO:0005737">
    <property type="term" value="C:cytoplasm"/>
    <property type="evidence" value="ECO:0007669"/>
    <property type="project" value="UniProtKB-SubCell"/>
</dbReference>
<feature type="coiled-coil region" evidence="10">
    <location>
        <begin position="354"/>
        <end position="403"/>
    </location>
</feature>
<keyword evidence="7" id="KW-0106">Calcium</keyword>
<proteinExistence type="predicted"/>
<dbReference type="EMBL" id="JAQQBS010001422">
    <property type="protein sequence ID" value="KAK0164699.1"/>
    <property type="molecule type" value="Genomic_DNA"/>
</dbReference>
<dbReference type="Proteomes" id="UP001168990">
    <property type="component" value="Unassembled WGS sequence"/>
</dbReference>
<feature type="region of interest" description="Disordered" evidence="11">
    <location>
        <begin position="535"/>
        <end position="565"/>
    </location>
</feature>
<dbReference type="PANTHER" id="PTHR12268">
    <property type="entry name" value="E3 UBIQUITIN-PROTEIN LIGASE KCMF1"/>
    <property type="match status" value="1"/>
</dbReference>
<keyword evidence="6" id="KW-0862">Zinc</keyword>
<feature type="domain" description="ZZ-type" evidence="12">
    <location>
        <begin position="234"/>
        <end position="290"/>
    </location>
</feature>
<dbReference type="InterPro" id="IPR015154">
    <property type="entry name" value="EF-hand_dom_typ2"/>
</dbReference>
<evidence type="ECO:0000256" key="1">
    <source>
        <dbReference type="ARBA" id="ARBA00004245"/>
    </source>
</evidence>
<evidence type="ECO:0000256" key="3">
    <source>
        <dbReference type="ARBA" id="ARBA00022490"/>
    </source>
</evidence>
<evidence type="ECO:0000256" key="9">
    <source>
        <dbReference type="PROSITE-ProRule" id="PRU00228"/>
    </source>
</evidence>
<keyword evidence="10" id="KW-0175">Coiled coil</keyword>
<feature type="compositionally biased region" description="Polar residues" evidence="11">
    <location>
        <begin position="451"/>
        <end position="466"/>
    </location>
</feature>
<dbReference type="GO" id="GO:0016010">
    <property type="term" value="C:dystrophin-associated glycoprotein complex"/>
    <property type="evidence" value="ECO:0007669"/>
    <property type="project" value="UniProtKB-ARBA"/>
</dbReference>
<keyword evidence="8" id="KW-0206">Cytoskeleton</keyword>
<evidence type="ECO:0000256" key="11">
    <source>
        <dbReference type="SAM" id="MobiDB-lite"/>
    </source>
</evidence>
<dbReference type="Gene3D" id="6.10.140.70">
    <property type="match status" value="1"/>
</dbReference>
<evidence type="ECO:0000256" key="4">
    <source>
        <dbReference type="ARBA" id="ARBA00022723"/>
    </source>
</evidence>
<keyword evidence="14" id="KW-1185">Reference proteome</keyword>
<dbReference type="Pfam" id="PF09068">
    <property type="entry name" value="EF-hand_2"/>
    <property type="match status" value="1"/>
</dbReference>
<dbReference type="AlphaFoldDB" id="A0AA39F830"/>
<keyword evidence="3" id="KW-0963">Cytoplasm</keyword>
<evidence type="ECO:0000256" key="8">
    <source>
        <dbReference type="ARBA" id="ARBA00023212"/>
    </source>
</evidence>
<dbReference type="GO" id="GO:0008270">
    <property type="term" value="F:zinc ion binding"/>
    <property type="evidence" value="ECO:0007669"/>
    <property type="project" value="UniProtKB-KW"/>
</dbReference>
<dbReference type="SUPFAM" id="SSF47473">
    <property type="entry name" value="EF-hand"/>
    <property type="match status" value="2"/>
</dbReference>
<dbReference type="Gene3D" id="3.30.60.90">
    <property type="match status" value="1"/>
</dbReference>
<gene>
    <name evidence="13" type="ORF">PV328_003290</name>
</gene>
<organism evidence="13 14">
    <name type="scientific">Microctonus aethiopoides</name>
    <dbReference type="NCBI Taxonomy" id="144406"/>
    <lineage>
        <taxon>Eukaryota</taxon>
        <taxon>Metazoa</taxon>
        <taxon>Ecdysozoa</taxon>
        <taxon>Arthropoda</taxon>
        <taxon>Hexapoda</taxon>
        <taxon>Insecta</taxon>
        <taxon>Pterygota</taxon>
        <taxon>Neoptera</taxon>
        <taxon>Endopterygota</taxon>
        <taxon>Hymenoptera</taxon>
        <taxon>Apocrita</taxon>
        <taxon>Ichneumonoidea</taxon>
        <taxon>Braconidae</taxon>
        <taxon>Euphorinae</taxon>
        <taxon>Microctonus</taxon>
    </lineage>
</organism>
<evidence type="ECO:0000259" key="12">
    <source>
        <dbReference type="PROSITE" id="PS50135"/>
    </source>
</evidence>
<feature type="region of interest" description="Disordered" evidence="11">
    <location>
        <begin position="443"/>
        <end position="466"/>
    </location>
</feature>
<dbReference type="InterPro" id="IPR000433">
    <property type="entry name" value="Znf_ZZ"/>
</dbReference>
<evidence type="ECO:0000256" key="10">
    <source>
        <dbReference type="SAM" id="Coils"/>
    </source>
</evidence>
<evidence type="ECO:0000256" key="7">
    <source>
        <dbReference type="ARBA" id="ARBA00022837"/>
    </source>
</evidence>
<dbReference type="SUPFAM" id="SSF57850">
    <property type="entry name" value="RING/U-box"/>
    <property type="match status" value="1"/>
</dbReference>
<evidence type="ECO:0000256" key="5">
    <source>
        <dbReference type="ARBA" id="ARBA00022771"/>
    </source>
</evidence>
<keyword evidence="5 9" id="KW-0863">Zinc-finger</keyword>
<dbReference type="PANTHER" id="PTHR12268:SF14">
    <property type="entry name" value="DYSTROPHIN-1"/>
    <property type="match status" value="1"/>
</dbReference>
<dbReference type="GO" id="GO:0045202">
    <property type="term" value="C:synapse"/>
    <property type="evidence" value="ECO:0007669"/>
    <property type="project" value="GOC"/>
</dbReference>
<dbReference type="InterPro" id="IPR011992">
    <property type="entry name" value="EF-hand-dom_pair"/>
</dbReference>
<feature type="compositionally biased region" description="Polar residues" evidence="11">
    <location>
        <begin position="535"/>
        <end position="555"/>
    </location>
</feature>
<dbReference type="SMART" id="SM00291">
    <property type="entry name" value="ZnF_ZZ"/>
    <property type="match status" value="1"/>
</dbReference>
<dbReference type="Pfam" id="PF09069">
    <property type="entry name" value="EF-hand_3"/>
    <property type="match status" value="1"/>
</dbReference>
<dbReference type="GO" id="GO:0046716">
    <property type="term" value="P:muscle cell cellular homeostasis"/>
    <property type="evidence" value="ECO:0007669"/>
    <property type="project" value="UniProtKB-ARBA"/>
</dbReference>
<evidence type="ECO:0000313" key="14">
    <source>
        <dbReference type="Proteomes" id="UP001168990"/>
    </source>
</evidence>
<reference evidence="13" key="1">
    <citation type="journal article" date="2023" name="bioRxiv">
        <title>Scaffold-level genome assemblies of two parasitoid biocontrol wasps reveal the parthenogenesis mechanism and an associated novel virus.</title>
        <authorList>
            <person name="Inwood S."/>
            <person name="Skelly J."/>
            <person name="Guhlin J."/>
            <person name="Harrop T."/>
            <person name="Goldson S."/>
            <person name="Dearden P."/>
        </authorList>
    </citation>
    <scope>NUCLEOTIDE SEQUENCE</scope>
    <source>
        <strain evidence="13">Irish</strain>
        <tissue evidence="13">Whole body</tissue>
    </source>
</reference>
<sequence>MSIDSYNQIHLTAIEDVMEEIKNCNAIRYPSYRTAAKIQILHKKLHMQYVPLKHIIGVFERHKLSVTENSVTLDETEIEDVISDIYFAAQKETNVDFDVDYVTKLSVNCVLCTFTNRRKVSVFSIKVLLTLLSCGNLHEKYEYWYQLLADHNACLSKAALHMMLMNLCKVTEFIGESVAFGSHLVQSNIDKCFIESQGCLGVSKMELRLWLMQDPSILSWVATFHRLKSAENIVHKIKCSSCKVDPLRGPCFSCLKCARYHQCQNCFFFGKISNKHKLKHPVKEYCIQTSTRQHSAQIVNLIKNKLRLCPTQASLPSISPSPDAISYFNGEDRSLDTISLASTLTREKVTSDPQKELSSIINHLEQENKQLQIELREICGSRAERLQRHRQTIESQLHRLKILKKYLFNRPQRVNTVQSTPMLPTLPMNSRFLTLPEFQLSPIGRQDNNRKQTTLKNNKSGANQSMYDSQYEYSNTDGELTSSVNVPQSSAIELSTWMGGNRTSIDQQEGDFSKWLNRSNCNLVDTKYSVKSLDTNSCGDSPTSVQRDNTPSTLQRPDKHSRHSSLQNIQGDLNDILNRLQNMVANDCLLEAESFSANDNCQLKRAATEMEDLLTGLIEGMESRKGKLTTIV</sequence>